<gene>
    <name evidence="2" type="ORF">DY000_02016366</name>
</gene>
<dbReference type="EMBL" id="QGKV02000759">
    <property type="protein sequence ID" value="KAF3567982.1"/>
    <property type="molecule type" value="Genomic_DNA"/>
</dbReference>
<accession>A0ABQ7D6T3</accession>
<name>A0ABQ7D6T3_BRACR</name>
<organism evidence="2 3">
    <name type="scientific">Brassica cretica</name>
    <name type="common">Mustard</name>
    <dbReference type="NCBI Taxonomy" id="69181"/>
    <lineage>
        <taxon>Eukaryota</taxon>
        <taxon>Viridiplantae</taxon>
        <taxon>Streptophyta</taxon>
        <taxon>Embryophyta</taxon>
        <taxon>Tracheophyta</taxon>
        <taxon>Spermatophyta</taxon>
        <taxon>Magnoliopsida</taxon>
        <taxon>eudicotyledons</taxon>
        <taxon>Gunneridae</taxon>
        <taxon>Pentapetalae</taxon>
        <taxon>rosids</taxon>
        <taxon>malvids</taxon>
        <taxon>Brassicales</taxon>
        <taxon>Brassicaceae</taxon>
        <taxon>Brassiceae</taxon>
        <taxon>Brassica</taxon>
    </lineage>
</organism>
<dbReference type="PANTHER" id="PTHR35471">
    <property type="entry name" value="OS07G0223700 PROTEIN"/>
    <property type="match status" value="1"/>
</dbReference>
<reference evidence="2 3" key="1">
    <citation type="journal article" date="2020" name="BMC Genomics">
        <title>Intraspecific diversification of the crop wild relative Brassica cretica Lam. using demographic model selection.</title>
        <authorList>
            <person name="Kioukis A."/>
            <person name="Michalopoulou V.A."/>
            <person name="Briers L."/>
            <person name="Pirintsos S."/>
            <person name="Studholme D.J."/>
            <person name="Pavlidis P."/>
            <person name="Sarris P.F."/>
        </authorList>
    </citation>
    <scope>NUCLEOTIDE SEQUENCE [LARGE SCALE GENOMIC DNA]</scope>
    <source>
        <strain evidence="3">cv. PFS-1207/04</strain>
    </source>
</reference>
<sequence>MLHEHFSLNKWNLLHILSEAYHGYGDDCFFVKLSSSLLWFQIYGLGASIVNTSLSHTDFDLRNKFLNPKTPAIGTHHQERKCSSEQGGL</sequence>
<protein>
    <submittedName>
        <fullName evidence="2">Uncharacterized protein</fullName>
    </submittedName>
</protein>
<proteinExistence type="predicted"/>
<comment type="caution">
    <text evidence="2">The sequence shown here is derived from an EMBL/GenBank/DDBJ whole genome shotgun (WGS) entry which is preliminary data.</text>
</comment>
<evidence type="ECO:0000313" key="3">
    <source>
        <dbReference type="Proteomes" id="UP000266723"/>
    </source>
</evidence>
<dbReference type="Proteomes" id="UP000266723">
    <property type="component" value="Unassembled WGS sequence"/>
</dbReference>
<evidence type="ECO:0000256" key="1">
    <source>
        <dbReference type="SAM" id="MobiDB-lite"/>
    </source>
</evidence>
<keyword evidence="3" id="KW-1185">Reference proteome</keyword>
<evidence type="ECO:0000313" key="2">
    <source>
        <dbReference type="EMBL" id="KAF3567982.1"/>
    </source>
</evidence>
<dbReference type="PANTHER" id="PTHR35471:SF1">
    <property type="entry name" value="OS07G0223700 PROTEIN"/>
    <property type="match status" value="1"/>
</dbReference>
<feature type="region of interest" description="Disordered" evidence="1">
    <location>
        <begin position="70"/>
        <end position="89"/>
    </location>
</feature>